<dbReference type="Pfam" id="PF18327">
    <property type="entry name" value="PRODH"/>
    <property type="match status" value="1"/>
</dbReference>
<dbReference type="InterPro" id="IPR041349">
    <property type="entry name" value="PRODH"/>
</dbReference>
<dbReference type="Pfam" id="PF01619">
    <property type="entry name" value="Pro_dh"/>
    <property type="match status" value="1"/>
</dbReference>
<dbReference type="PANTHER" id="PTHR42862">
    <property type="entry name" value="DELTA-1-PYRROLINE-5-CARBOXYLATE DEHYDROGENASE 1, ISOFORM A-RELATED"/>
    <property type="match status" value="1"/>
</dbReference>
<dbReference type="InterPro" id="IPR024090">
    <property type="entry name" value="PRODH_PutA_dom_I"/>
</dbReference>
<keyword evidence="2 5" id="KW-0560">Oxidoreductase</keyword>
<comment type="pathway">
    <text evidence="1 5">Amino-acid degradation; L-proline degradation into L-glutamate; L-glutamate from L-proline: step 2/2.</text>
</comment>
<comment type="pathway">
    <text evidence="5">Amino-acid degradation; L-proline degradation into L-glutamate; L-glutamate from L-proline: step 1/2.</text>
</comment>
<evidence type="ECO:0000256" key="2">
    <source>
        <dbReference type="ARBA" id="ARBA00023002"/>
    </source>
</evidence>
<dbReference type="NCBIfam" id="NF008869">
    <property type="entry name" value="PRK11904.1"/>
    <property type="match status" value="1"/>
</dbReference>
<dbReference type="InterPro" id="IPR025703">
    <property type="entry name" value="Bifunct_PutA"/>
</dbReference>
<dbReference type="InterPro" id="IPR010985">
    <property type="entry name" value="Ribbon_hlx_hlx"/>
</dbReference>
<comment type="cofactor">
    <cofactor evidence="5">
        <name>FAD</name>
        <dbReference type="ChEBI" id="CHEBI:57692"/>
    </cofactor>
</comment>
<dbReference type="SUPFAM" id="SSF81935">
    <property type="entry name" value="N-terminal domain of bifunctional PutA protein"/>
    <property type="match status" value="1"/>
</dbReference>
<dbReference type="Gene3D" id="1.20.5.460">
    <property type="entry name" value="Single helix bin"/>
    <property type="match status" value="1"/>
</dbReference>
<evidence type="ECO:0000256" key="4">
    <source>
        <dbReference type="ARBA" id="ARBA00048142"/>
    </source>
</evidence>
<evidence type="ECO:0000256" key="1">
    <source>
        <dbReference type="ARBA" id="ARBA00004786"/>
    </source>
</evidence>
<comment type="similarity">
    <text evidence="5">In the N-terminal section; belongs to the proline dehydrogenase family.</text>
</comment>
<keyword evidence="5" id="KW-0642">Proline metabolism</keyword>
<dbReference type="Pfam" id="PF00171">
    <property type="entry name" value="Aldedh"/>
    <property type="match status" value="1"/>
</dbReference>
<protein>
    <recommendedName>
        <fullName evidence="5">Bifunctional protein PutA</fullName>
    </recommendedName>
    <domain>
        <recommendedName>
            <fullName evidence="5">Proline dehydrogenase</fullName>
            <ecNumber evidence="5">1.5.5.2</ecNumber>
        </recommendedName>
        <alternativeName>
            <fullName evidence="5">Proline oxidase</fullName>
        </alternativeName>
    </domain>
    <domain>
        <recommendedName>
            <fullName evidence="5">Delta-1-pyrroline-5-carboxylate dehydrogenase</fullName>
            <shortName evidence="5">P5C dehydrogenase</shortName>
            <ecNumber evidence="5">1.2.1.88</ecNumber>
        </recommendedName>
        <alternativeName>
            <fullName evidence="5">L-glutamate gamma-semialdehyde dehydrogenase</fullName>
        </alternativeName>
    </domain>
</protein>
<dbReference type="InterPro" id="IPR016160">
    <property type="entry name" value="Ald_DH_CS_CYS"/>
</dbReference>
<proteinExistence type="inferred from homology"/>
<dbReference type="NCBIfam" id="TIGR01238">
    <property type="entry name" value="D1pyr5carbox3"/>
    <property type="match status" value="1"/>
</dbReference>
<keyword evidence="3 5" id="KW-0520">NAD</keyword>
<dbReference type="NCBIfam" id="NF008772">
    <property type="entry name" value="PRK11809.1"/>
    <property type="match status" value="1"/>
</dbReference>
<dbReference type="InterPro" id="IPR016161">
    <property type="entry name" value="Ald_DH/histidinol_DH"/>
</dbReference>
<evidence type="ECO:0000256" key="5">
    <source>
        <dbReference type="PIRNR" id="PIRNR000197"/>
    </source>
</evidence>
<dbReference type="InterPro" id="IPR050485">
    <property type="entry name" value="Proline_metab_enzyme"/>
</dbReference>
<dbReference type="SUPFAM" id="SSF51730">
    <property type="entry name" value="FAD-linked oxidoreductase"/>
    <property type="match status" value="1"/>
</dbReference>
<keyword evidence="5" id="KW-0274">FAD</keyword>
<dbReference type="Proteomes" id="UP001156641">
    <property type="component" value="Unassembled WGS sequence"/>
</dbReference>
<keyword evidence="5" id="KW-0238">DNA-binding</keyword>
<dbReference type="InterPro" id="IPR002872">
    <property type="entry name" value="Proline_DH_dom"/>
</dbReference>
<dbReference type="RefSeq" id="WP_284258002.1">
    <property type="nucleotide sequence ID" value="NZ_BSOS01000065.1"/>
</dbReference>
<dbReference type="InterPro" id="IPR016163">
    <property type="entry name" value="Ald_DH_C"/>
</dbReference>
<comment type="catalytic activity">
    <reaction evidence="4 5">
        <text>L-glutamate 5-semialdehyde + NAD(+) + H2O = L-glutamate + NADH + 2 H(+)</text>
        <dbReference type="Rhea" id="RHEA:30235"/>
        <dbReference type="ChEBI" id="CHEBI:15377"/>
        <dbReference type="ChEBI" id="CHEBI:15378"/>
        <dbReference type="ChEBI" id="CHEBI:29985"/>
        <dbReference type="ChEBI" id="CHEBI:57540"/>
        <dbReference type="ChEBI" id="CHEBI:57945"/>
        <dbReference type="ChEBI" id="CHEBI:58066"/>
        <dbReference type="EC" id="1.2.1.88"/>
    </reaction>
</comment>
<name>A0ABQ6A7K5_9PROT</name>
<dbReference type="PANTHER" id="PTHR42862:SF1">
    <property type="entry name" value="DELTA-1-PYRROLINE-5-CARBOXYLATE DEHYDROGENASE 2, ISOFORM A-RELATED"/>
    <property type="match status" value="1"/>
</dbReference>
<dbReference type="Gene3D" id="3.40.605.10">
    <property type="entry name" value="Aldehyde Dehydrogenase, Chain A, domain 1"/>
    <property type="match status" value="1"/>
</dbReference>
<evidence type="ECO:0000259" key="6">
    <source>
        <dbReference type="Pfam" id="PF00171"/>
    </source>
</evidence>
<dbReference type="EC" id="1.5.5.2" evidence="5"/>
<feature type="domain" description="Proline utilization A proline dehydrogenase N-terminal" evidence="9">
    <location>
        <begin position="85"/>
        <end position="132"/>
    </location>
</feature>
<sequence length="1280" mass="136876">MATTTIGVKLDEHIRLRLKAAAEAQARTAHWVVKQMILAGLERLERGESLHGGADDADTEGAPPEEEAATFMPFLDFAQDVQPQTVLRAAITAAYRRPEEDCVPALIAHATLPEKQAAAARETAKNLVVKLRAKRTRGIVETLLQEYALSSQEGVALMCLAEALLRIPDSATRDALIRDKIGAGNWQSHLGGSQSLFVNAATWGLLLTGKLAATNSEASLSSALTKLVARSGEPVVRGGVHIAMRLMGEQFVVGQSIAEALANSRKWEAKGFRYSYDMLGEAALTAEDAARYLRDYEQAIHAIGKAARRQGIYEGPGISIKLSALHPRYARGQRERVMSELLPCLTDLAKLARSYDIGLNIDAEEADRLELSLDLLESLCFDPALEGWNGIGFVVQAYQKRAPFVLDYLIDLAHRSKHRLMVRLVKGAYWDSEIKRAQLDGLEGFPVFTRKVHTDVSYLACAKKLLAAPDAIFPQFATHNAHTVASIHTMAGENFYRGQYEFQCLHGMGEPLYEDVVGPQYLNRPCRIYAPVGTHETLLAYLVRRLLENGANTSFVNKIADAKVSVDELTADPVGEARKIVPLGAAHEKIALPRAIFGEQRANSAGLDLSNEQRLGSLASAVLAGLAVQWQAGPILATGDVSGEARAVLNPADTRDKVGQVSEATPEIVGTAFTLAQEAAPIWQSTPPQDRAATLQRAADLLEARLPTLVGLIVREAGKTIPAAIGEVREAVDFLRYYAHQITHGFDNDTHRPLGPVVAISPWNFPLAIFTGQIAAALAAGNVVLAKPAEETPLIAAAAVHLLLEAGVPPGALQMLPGDGRIGAALIADTRVRGVLFTGSTEVARMIQAQLANRLDARGLPIPLIAETGGQNAMVVDSSALPEQAVADIIASAFDSAGQRCSALRILLVQDDIAPRLLTMLQGAMAELSIGKPDHLATDIGPVISAEARQGIAKHVETMRARGYPVFAPELDKACAQGWFMAPTVIEIPSIDVLGREVFGPVLHVLRYKRTELNNAINAVNALGYGLTFGIHSRIEESITQVTNRINAGNIYVNRNIIGAVVGVQPFGGHGLSGTGPKAGGPLYLRRLLAERPVMHGLPIGAAPEALQLFIATLQERKAGTAGFSHYSAQAPSRAEITFAGPVGEANQYRLLPRGKVLCRAATQDGLLRQIAACLATGNIALVKNLGDYQVLHDLPAALASYIVPADKAPDAALFDGDANALCALMEELATQTHAVAAVYSLPREGARAGEYPLEFLLAEQSISVNTAAAGGNASLMTIG</sequence>
<feature type="domain" description="Proline dehydrogenase PutA" evidence="8">
    <location>
        <begin position="140"/>
        <end position="251"/>
    </location>
</feature>
<keyword evidence="5" id="KW-0804">Transcription</keyword>
<feature type="domain" description="Proline dehydrogenase" evidence="7">
    <location>
        <begin position="261"/>
        <end position="558"/>
    </location>
</feature>
<dbReference type="PIRSF" id="PIRSF000197">
    <property type="entry name" value="Bifunct_PutA"/>
    <property type="match status" value="1"/>
</dbReference>
<comment type="function">
    <text evidence="5">Oxidizes proline to glutamate for use as a carbon and nitrogen source.</text>
</comment>
<evidence type="ECO:0000256" key="3">
    <source>
        <dbReference type="ARBA" id="ARBA00023027"/>
    </source>
</evidence>
<feature type="domain" description="Aldehyde dehydrogenase" evidence="6">
    <location>
        <begin position="644"/>
        <end position="1086"/>
    </location>
</feature>
<comment type="catalytic activity">
    <reaction evidence="5">
        <text>L-proline + a quinone = (S)-1-pyrroline-5-carboxylate + a quinol + H(+)</text>
        <dbReference type="Rhea" id="RHEA:23784"/>
        <dbReference type="ChEBI" id="CHEBI:15378"/>
        <dbReference type="ChEBI" id="CHEBI:17388"/>
        <dbReference type="ChEBI" id="CHEBI:24646"/>
        <dbReference type="ChEBI" id="CHEBI:60039"/>
        <dbReference type="ChEBI" id="CHEBI:132124"/>
        <dbReference type="EC" id="1.5.5.2"/>
    </reaction>
</comment>
<evidence type="ECO:0000259" key="8">
    <source>
        <dbReference type="Pfam" id="PF14850"/>
    </source>
</evidence>
<dbReference type="SUPFAM" id="SSF47598">
    <property type="entry name" value="Ribbon-helix-helix"/>
    <property type="match status" value="1"/>
</dbReference>
<keyword evidence="5" id="KW-0678">Repressor</keyword>
<dbReference type="InterPro" id="IPR005933">
    <property type="entry name" value="PutA_C"/>
</dbReference>
<dbReference type="InterPro" id="IPR024082">
    <property type="entry name" value="PRODH_PutA_dom_II"/>
</dbReference>
<keyword evidence="5" id="KW-0285">Flavoprotein</keyword>
<gene>
    <name evidence="10" type="primary">putA</name>
    <name evidence="10" type="ORF">GCM10010909_19560</name>
</gene>
<dbReference type="SUPFAM" id="SSF53720">
    <property type="entry name" value="ALDH-like"/>
    <property type="match status" value="1"/>
</dbReference>
<dbReference type="Gene3D" id="3.20.20.220">
    <property type="match status" value="1"/>
</dbReference>
<comment type="caution">
    <text evidence="10">The sequence shown here is derived from an EMBL/GenBank/DDBJ whole genome shotgun (WGS) entry which is preliminary data.</text>
</comment>
<organism evidence="10 11">
    <name type="scientific">Acidocella aquatica</name>
    <dbReference type="NCBI Taxonomy" id="1922313"/>
    <lineage>
        <taxon>Bacteria</taxon>
        <taxon>Pseudomonadati</taxon>
        <taxon>Pseudomonadota</taxon>
        <taxon>Alphaproteobacteria</taxon>
        <taxon>Acetobacterales</taxon>
        <taxon>Acidocellaceae</taxon>
        <taxon>Acidocella</taxon>
    </lineage>
</organism>
<dbReference type="CDD" id="cd07125">
    <property type="entry name" value="ALDH_PutA-P5CDH"/>
    <property type="match status" value="1"/>
</dbReference>
<evidence type="ECO:0000313" key="10">
    <source>
        <dbReference type="EMBL" id="GLR67275.1"/>
    </source>
</evidence>
<dbReference type="Gene3D" id="1.10.1220.10">
    <property type="entry name" value="Met repressor-like"/>
    <property type="match status" value="1"/>
</dbReference>
<keyword evidence="11" id="KW-1185">Reference proteome</keyword>
<dbReference type="EC" id="1.2.1.88" evidence="5"/>
<evidence type="ECO:0000259" key="9">
    <source>
        <dbReference type="Pfam" id="PF18327"/>
    </source>
</evidence>
<dbReference type="InterPro" id="IPR015590">
    <property type="entry name" value="Aldehyde_DH_dom"/>
</dbReference>
<accession>A0ABQ6A7K5</accession>
<evidence type="ECO:0000259" key="7">
    <source>
        <dbReference type="Pfam" id="PF01619"/>
    </source>
</evidence>
<comment type="similarity">
    <text evidence="5">In the C-terminal section; belongs to the aldehyde dehydrogenase family.</text>
</comment>
<evidence type="ECO:0000313" key="11">
    <source>
        <dbReference type="Proteomes" id="UP001156641"/>
    </source>
</evidence>
<dbReference type="Gene3D" id="3.40.309.10">
    <property type="entry name" value="Aldehyde Dehydrogenase, Chain A, domain 2"/>
    <property type="match status" value="1"/>
</dbReference>
<dbReference type="InterPro" id="IPR013321">
    <property type="entry name" value="Arc_rbn_hlx_hlx"/>
</dbReference>
<reference evidence="11" key="1">
    <citation type="journal article" date="2019" name="Int. J. Syst. Evol. Microbiol.">
        <title>The Global Catalogue of Microorganisms (GCM) 10K type strain sequencing project: providing services to taxonomists for standard genome sequencing and annotation.</title>
        <authorList>
            <consortium name="The Broad Institute Genomics Platform"/>
            <consortium name="The Broad Institute Genome Sequencing Center for Infectious Disease"/>
            <person name="Wu L."/>
            <person name="Ma J."/>
        </authorList>
    </citation>
    <scope>NUCLEOTIDE SEQUENCE [LARGE SCALE GENOMIC DNA]</scope>
    <source>
        <strain evidence="11">NBRC 112502</strain>
    </source>
</reference>
<dbReference type="InterPro" id="IPR016162">
    <property type="entry name" value="Ald_DH_N"/>
</dbReference>
<dbReference type="Pfam" id="PF14850">
    <property type="entry name" value="Pro_dh-DNA_bdg"/>
    <property type="match status" value="1"/>
</dbReference>
<dbReference type="InterPro" id="IPR024089">
    <property type="entry name" value="PRODH_PutA_dom_I/II"/>
</dbReference>
<dbReference type="Gene3D" id="1.20.5.550">
    <property type="entry name" value="Single Helix bin"/>
    <property type="match status" value="1"/>
</dbReference>
<dbReference type="EMBL" id="BSOS01000065">
    <property type="protein sequence ID" value="GLR67275.1"/>
    <property type="molecule type" value="Genomic_DNA"/>
</dbReference>
<dbReference type="PROSITE" id="PS00070">
    <property type="entry name" value="ALDEHYDE_DEHYDR_CYS"/>
    <property type="match status" value="1"/>
</dbReference>
<dbReference type="InterPro" id="IPR029041">
    <property type="entry name" value="FAD-linked_oxidoreductase-like"/>
</dbReference>
<keyword evidence="5" id="KW-0805">Transcription regulation</keyword>